<feature type="domain" description="C2H2-type" evidence="3">
    <location>
        <begin position="408"/>
        <end position="431"/>
    </location>
</feature>
<sequence length="515" mass="57902">MNAYIEMGTRRDPRRPLPPSKTAHEATVRDRSPLRPQHNCTHGSDTWPPLAPSPPVVSSTSRRSPETTVVELQKQINALTADRTRLSEDNQTLRAALEETDAKLALKTRELTIQVNTLKSENALIVKERAELSAKVADNKKFLDFYKQKKDKELTLKTGTTVKELANERKRIKHLEQQIQTMIAEKDKDRKSRSEMKADLMTAQKARDQTEEKYRQLVRKYKETREKFETYKRGIRAAAEVATVPVVVADTRQQQQQMRDLKEQCQRAEQQLMASRQLVTELETKVAAQQKSFDVQLGALKRQNKHFQDSANMSKIRLVKVEYLLQRVDQMHKLTSNRVADTVDNNGDEVMDEIAAAVKEVLDRKRIELNERNTAAAADGARQMLIQREVFEQNADRISTNPNEKKNCPEPHCDKQYVGHIHLQKHIAAKHPYLAAATIVSPAVPMDTTSASMSTSYSSTPSNSFRSTAGPSATPSRAANSAHTSTPSTGANVTYTSTPIAIGGNVIDEIIIDDD</sequence>
<dbReference type="EMBL" id="CAJPIZ010013720">
    <property type="protein sequence ID" value="CAG2114395.1"/>
    <property type="molecule type" value="Genomic_DNA"/>
</dbReference>
<feature type="region of interest" description="Disordered" evidence="2">
    <location>
        <begin position="448"/>
        <end position="494"/>
    </location>
</feature>
<dbReference type="EMBL" id="OC868295">
    <property type="protein sequence ID" value="CAD7633965.1"/>
    <property type="molecule type" value="Genomic_DNA"/>
</dbReference>
<proteinExistence type="predicted"/>
<feature type="compositionally biased region" description="Low complexity" evidence="2">
    <location>
        <begin position="56"/>
        <end position="67"/>
    </location>
</feature>
<feature type="coiled-coil region" evidence="1">
    <location>
        <begin position="165"/>
        <end position="227"/>
    </location>
</feature>
<organism evidence="4">
    <name type="scientific">Medioppia subpectinata</name>
    <dbReference type="NCBI Taxonomy" id="1979941"/>
    <lineage>
        <taxon>Eukaryota</taxon>
        <taxon>Metazoa</taxon>
        <taxon>Ecdysozoa</taxon>
        <taxon>Arthropoda</taxon>
        <taxon>Chelicerata</taxon>
        <taxon>Arachnida</taxon>
        <taxon>Acari</taxon>
        <taxon>Acariformes</taxon>
        <taxon>Sarcoptiformes</taxon>
        <taxon>Oribatida</taxon>
        <taxon>Brachypylina</taxon>
        <taxon>Oppioidea</taxon>
        <taxon>Oppiidae</taxon>
        <taxon>Medioppia</taxon>
    </lineage>
</organism>
<feature type="compositionally biased region" description="Polar residues" evidence="2">
    <location>
        <begin position="469"/>
        <end position="494"/>
    </location>
</feature>
<evidence type="ECO:0000256" key="1">
    <source>
        <dbReference type="SAM" id="Coils"/>
    </source>
</evidence>
<accession>A0A7R9L337</accession>
<evidence type="ECO:0000313" key="5">
    <source>
        <dbReference type="Proteomes" id="UP000759131"/>
    </source>
</evidence>
<dbReference type="PROSITE" id="PS00028">
    <property type="entry name" value="ZINC_FINGER_C2H2_1"/>
    <property type="match status" value="1"/>
</dbReference>
<keyword evidence="1" id="KW-0175">Coiled coil</keyword>
<evidence type="ECO:0000256" key="2">
    <source>
        <dbReference type="SAM" id="MobiDB-lite"/>
    </source>
</evidence>
<keyword evidence="5" id="KW-1185">Reference proteome</keyword>
<dbReference type="OrthoDB" id="6535854at2759"/>
<feature type="coiled-coil region" evidence="1">
    <location>
        <begin position="251"/>
        <end position="285"/>
    </location>
</feature>
<feature type="region of interest" description="Disordered" evidence="2">
    <location>
        <begin position="1"/>
        <end position="67"/>
    </location>
</feature>
<dbReference type="InterPro" id="IPR013087">
    <property type="entry name" value="Znf_C2H2_type"/>
</dbReference>
<evidence type="ECO:0000259" key="3">
    <source>
        <dbReference type="PROSITE" id="PS00028"/>
    </source>
</evidence>
<feature type="coiled-coil region" evidence="1">
    <location>
        <begin position="69"/>
        <end position="110"/>
    </location>
</feature>
<dbReference type="Proteomes" id="UP000759131">
    <property type="component" value="Unassembled WGS sequence"/>
</dbReference>
<protein>
    <recommendedName>
        <fullName evidence="3">C2H2-type domain-containing protein</fullName>
    </recommendedName>
</protein>
<name>A0A7R9L337_9ACAR</name>
<dbReference type="AlphaFoldDB" id="A0A7R9L337"/>
<feature type="compositionally biased region" description="Basic and acidic residues" evidence="2">
    <location>
        <begin position="22"/>
        <end position="33"/>
    </location>
</feature>
<feature type="compositionally biased region" description="Low complexity" evidence="2">
    <location>
        <begin position="448"/>
        <end position="468"/>
    </location>
</feature>
<reference evidence="4" key="1">
    <citation type="submission" date="2020-11" db="EMBL/GenBank/DDBJ databases">
        <authorList>
            <person name="Tran Van P."/>
        </authorList>
    </citation>
    <scope>NUCLEOTIDE SEQUENCE</scope>
</reference>
<gene>
    <name evidence="4" type="ORF">OSB1V03_LOCUS14361</name>
</gene>
<evidence type="ECO:0000313" key="4">
    <source>
        <dbReference type="EMBL" id="CAD7633965.1"/>
    </source>
</evidence>